<dbReference type="GO" id="GO:0016491">
    <property type="term" value="F:oxidoreductase activity"/>
    <property type="evidence" value="ECO:0007669"/>
    <property type="project" value="UniProtKB-KW"/>
</dbReference>
<organism evidence="10 11">
    <name type="scientific">Rhodomicrobium udaipurense</name>
    <dbReference type="NCBI Taxonomy" id="1202716"/>
    <lineage>
        <taxon>Bacteria</taxon>
        <taxon>Pseudomonadati</taxon>
        <taxon>Pseudomonadota</taxon>
        <taxon>Alphaproteobacteria</taxon>
        <taxon>Hyphomicrobiales</taxon>
        <taxon>Hyphomicrobiaceae</taxon>
        <taxon>Rhodomicrobium</taxon>
    </lineage>
</organism>
<evidence type="ECO:0000256" key="7">
    <source>
        <dbReference type="ARBA" id="ARBA00023014"/>
    </source>
</evidence>
<feature type="binding site" evidence="8">
    <location>
        <position position="32"/>
    </location>
    <ligand>
        <name>[4Fe-4S] cluster</name>
        <dbReference type="ChEBI" id="CHEBI:49883"/>
        <note>4Fe-4S-S-AdoMet</note>
    </ligand>
</feature>
<comment type="cofactor">
    <cofactor evidence="8">
        <name>[4Fe-4S] cluster</name>
        <dbReference type="ChEBI" id="CHEBI:49883"/>
    </cofactor>
    <text evidence="8">Binds 1 [4Fe-4S] cluster. The cluster is coordinated with 3 cysteines and an exchangeable S-adenosyl-L-methionine.</text>
</comment>
<dbReference type="InterPro" id="IPR006638">
    <property type="entry name" value="Elp3/MiaA/NifB-like_rSAM"/>
</dbReference>
<dbReference type="GO" id="GO:0018189">
    <property type="term" value="P:pyrroloquinoline quinone biosynthetic process"/>
    <property type="evidence" value="ECO:0007669"/>
    <property type="project" value="UniProtKB-UniRule"/>
</dbReference>
<comment type="pathway">
    <text evidence="8">Cofactor biosynthesis; pyrroloquinoline quinone biosynthesis.</text>
</comment>
<dbReference type="UniPathway" id="UPA00539"/>
<accession>A0A8I1GDF0</accession>
<feature type="domain" description="Radical SAM core" evidence="9">
    <location>
        <begin position="18"/>
        <end position="235"/>
    </location>
</feature>
<dbReference type="AlphaFoldDB" id="A0A8I1GDF0"/>
<name>A0A8I1GDF0_9HYPH</name>
<dbReference type="CDD" id="cd21119">
    <property type="entry name" value="SPASM_PqqE"/>
    <property type="match status" value="1"/>
</dbReference>
<dbReference type="PIRSF" id="PIRSF037420">
    <property type="entry name" value="PQQ_syn_pqqE"/>
    <property type="match status" value="1"/>
</dbReference>
<dbReference type="RefSeq" id="WP_052036870.1">
    <property type="nucleotide sequence ID" value="NZ_JAEMUK010000006.1"/>
</dbReference>
<comment type="caution">
    <text evidence="10">The sequence shown here is derived from an EMBL/GenBank/DDBJ whole genome shotgun (WGS) entry which is preliminary data.</text>
</comment>
<evidence type="ECO:0000313" key="11">
    <source>
        <dbReference type="Proteomes" id="UP000623250"/>
    </source>
</evidence>
<dbReference type="InterPro" id="IPR050377">
    <property type="entry name" value="Radical_SAM_PqqE_MftC-like"/>
</dbReference>
<gene>
    <name evidence="8 10" type="primary">pqqE</name>
    <name evidence="10" type="ORF">JDN41_02585</name>
</gene>
<dbReference type="SFLD" id="SFLDF00280">
    <property type="entry name" value="coenzyme_PQQ_synthesis_protein"/>
    <property type="match status" value="1"/>
</dbReference>
<dbReference type="SUPFAM" id="SSF102114">
    <property type="entry name" value="Radical SAM enzymes"/>
    <property type="match status" value="1"/>
</dbReference>
<dbReference type="EMBL" id="JAEMUK010000006">
    <property type="protein sequence ID" value="MBJ7542438.1"/>
    <property type="molecule type" value="Genomic_DNA"/>
</dbReference>
<comment type="catalytic activity">
    <reaction evidence="8">
        <text>[PQQ precursor protein] + S-adenosyl-L-methionine = E-Y cross-linked-[PQQ precursor protein] + 5'-deoxyadenosine + L-methionine + H(+)</text>
        <dbReference type="Rhea" id="RHEA:56836"/>
        <dbReference type="Rhea" id="RHEA-COMP:14800"/>
        <dbReference type="Rhea" id="RHEA-COMP:14801"/>
        <dbReference type="ChEBI" id="CHEBI:15378"/>
        <dbReference type="ChEBI" id="CHEBI:17319"/>
        <dbReference type="ChEBI" id="CHEBI:57844"/>
        <dbReference type="ChEBI" id="CHEBI:59789"/>
        <dbReference type="ChEBI" id="CHEBI:141026"/>
        <dbReference type="ChEBI" id="CHEBI:141027"/>
        <dbReference type="EC" id="1.21.98.4"/>
    </reaction>
</comment>
<dbReference type="PROSITE" id="PS01305">
    <property type="entry name" value="MOAA_NIFB_PQQE"/>
    <property type="match status" value="1"/>
</dbReference>
<dbReference type="PANTHER" id="PTHR11228:SF7">
    <property type="entry name" value="PQQA PEPTIDE CYCLASE"/>
    <property type="match status" value="1"/>
</dbReference>
<dbReference type="SFLD" id="SFLDS00029">
    <property type="entry name" value="Radical_SAM"/>
    <property type="match status" value="1"/>
</dbReference>
<dbReference type="EC" id="1.21.98.4" evidence="8"/>
<evidence type="ECO:0000256" key="3">
    <source>
        <dbReference type="ARBA" id="ARBA00022723"/>
    </source>
</evidence>
<dbReference type="GO" id="GO:0032324">
    <property type="term" value="P:molybdopterin cofactor biosynthetic process"/>
    <property type="evidence" value="ECO:0007669"/>
    <property type="project" value="UniProtKB-ARBA"/>
</dbReference>
<dbReference type="InterPro" id="IPR058240">
    <property type="entry name" value="rSAM_sf"/>
</dbReference>
<dbReference type="Gene3D" id="3.20.20.70">
    <property type="entry name" value="Aldolase class I"/>
    <property type="match status" value="1"/>
</dbReference>
<dbReference type="NCBIfam" id="TIGR02109">
    <property type="entry name" value="PQQ_syn_pqqE"/>
    <property type="match status" value="1"/>
</dbReference>
<keyword evidence="4 8" id="KW-0884">PQQ biosynthesis</keyword>
<dbReference type="PANTHER" id="PTHR11228">
    <property type="entry name" value="RADICAL SAM DOMAIN PROTEIN"/>
    <property type="match status" value="1"/>
</dbReference>
<keyword evidence="1 8" id="KW-0004">4Fe-4S</keyword>
<dbReference type="GO" id="GO:1904047">
    <property type="term" value="F:S-adenosyl-L-methionine binding"/>
    <property type="evidence" value="ECO:0007669"/>
    <property type="project" value="UniProtKB-UniRule"/>
</dbReference>
<comment type="subunit">
    <text evidence="8">Interacts with PqqD. The interaction is necessary for activity of PqqE.</text>
</comment>
<feature type="binding site" evidence="8">
    <location>
        <position position="36"/>
    </location>
    <ligand>
        <name>[4Fe-4S] cluster</name>
        <dbReference type="ChEBI" id="CHEBI:49883"/>
        <note>4Fe-4S-S-AdoMet</note>
    </ligand>
</feature>
<dbReference type="CDD" id="cd01335">
    <property type="entry name" value="Radical_SAM"/>
    <property type="match status" value="1"/>
</dbReference>
<dbReference type="InterPro" id="IPR017200">
    <property type="entry name" value="PqqE-like"/>
</dbReference>
<dbReference type="Proteomes" id="UP000623250">
    <property type="component" value="Unassembled WGS sequence"/>
</dbReference>
<keyword evidence="3 8" id="KW-0479">Metal-binding</keyword>
<keyword evidence="7 8" id="KW-0411">Iron-sulfur</keyword>
<dbReference type="InterPro" id="IPR023885">
    <property type="entry name" value="4Fe4S-binding_SPASM_dom"/>
</dbReference>
<evidence type="ECO:0000259" key="9">
    <source>
        <dbReference type="PROSITE" id="PS51918"/>
    </source>
</evidence>
<evidence type="ECO:0000256" key="2">
    <source>
        <dbReference type="ARBA" id="ARBA00022691"/>
    </source>
</evidence>
<evidence type="ECO:0000256" key="6">
    <source>
        <dbReference type="ARBA" id="ARBA00023004"/>
    </source>
</evidence>
<keyword evidence="11" id="KW-1185">Reference proteome</keyword>
<evidence type="ECO:0000313" key="10">
    <source>
        <dbReference type="EMBL" id="MBJ7542438.1"/>
    </source>
</evidence>
<dbReference type="Pfam" id="PF04055">
    <property type="entry name" value="Radical_SAM"/>
    <property type="match status" value="1"/>
</dbReference>
<dbReference type="Pfam" id="PF13186">
    <property type="entry name" value="SPASM"/>
    <property type="match status" value="1"/>
</dbReference>
<keyword evidence="5 8" id="KW-0560">Oxidoreductase</keyword>
<dbReference type="InterPro" id="IPR013785">
    <property type="entry name" value="Aldolase_TIM"/>
</dbReference>
<dbReference type="GO" id="GO:0005506">
    <property type="term" value="F:iron ion binding"/>
    <property type="evidence" value="ECO:0007669"/>
    <property type="project" value="UniProtKB-UniRule"/>
</dbReference>
<feature type="binding site" evidence="8">
    <location>
        <position position="39"/>
    </location>
    <ligand>
        <name>[4Fe-4S] cluster</name>
        <dbReference type="ChEBI" id="CHEBI:49883"/>
        <note>4Fe-4S-S-AdoMet</note>
    </ligand>
</feature>
<keyword evidence="2 8" id="KW-0949">S-adenosyl-L-methionine</keyword>
<dbReference type="SFLD" id="SFLDG01386">
    <property type="entry name" value="main_SPASM_domain-containing"/>
    <property type="match status" value="1"/>
</dbReference>
<dbReference type="HAMAP" id="MF_00660">
    <property type="entry name" value="PqqE"/>
    <property type="match status" value="1"/>
</dbReference>
<evidence type="ECO:0000256" key="1">
    <source>
        <dbReference type="ARBA" id="ARBA00022485"/>
    </source>
</evidence>
<protein>
    <recommendedName>
        <fullName evidence="8">PqqA peptide cyclase</fullName>
        <ecNumber evidence="8">1.21.98.4</ecNumber>
    </recommendedName>
    <alternativeName>
        <fullName evidence="8">Coenzyme PQQ synthesis protein E</fullName>
    </alternativeName>
</protein>
<keyword evidence="6 8" id="KW-0408">Iron</keyword>
<evidence type="ECO:0000256" key="5">
    <source>
        <dbReference type="ARBA" id="ARBA00023002"/>
    </source>
</evidence>
<dbReference type="PROSITE" id="PS51918">
    <property type="entry name" value="RADICAL_SAM"/>
    <property type="match status" value="1"/>
</dbReference>
<comment type="function">
    <text evidence="8">Catalyzes the cross-linking of a glutamate residue and a tyrosine residue in the PqqA protein as part of the biosynthesis of pyrroloquinoline quinone (PQQ).</text>
</comment>
<proteinExistence type="inferred from homology"/>
<dbReference type="GO" id="GO:0051539">
    <property type="term" value="F:4 iron, 4 sulfur cluster binding"/>
    <property type="evidence" value="ECO:0007669"/>
    <property type="project" value="UniProtKB-KW"/>
</dbReference>
<evidence type="ECO:0000256" key="8">
    <source>
        <dbReference type="HAMAP-Rule" id="MF_00660"/>
    </source>
</evidence>
<dbReference type="NCBIfam" id="TIGR04085">
    <property type="entry name" value="rSAM_more_4Fe4S"/>
    <property type="match status" value="1"/>
</dbReference>
<dbReference type="SFLD" id="SFLDG01067">
    <property type="entry name" value="SPASM/twitch_domain_containing"/>
    <property type="match status" value="1"/>
</dbReference>
<dbReference type="SMART" id="SM00729">
    <property type="entry name" value="Elp3"/>
    <property type="match status" value="1"/>
</dbReference>
<dbReference type="GO" id="GO:0009975">
    <property type="term" value="F:cyclase activity"/>
    <property type="evidence" value="ECO:0007669"/>
    <property type="project" value="UniProtKB-UniRule"/>
</dbReference>
<sequence>MDGFAPADAVTANAAARAGPPLGLLAELTHRCPLQCPYCSNPLNLLKAADELDTRGWLSAFEQAADLGVLQVHLSGGEPTLRADLEDFVAALSARGVYTNLITAGVTLTRERVARLADCGLDHVQLSLQALDAEMSDRIGNHTGSLAKKLEVARWVREAGLPLTLNAPTHRHNIGQAAALIELALELDADRLEIAHVQYYGWAAKNRAALVPDYDAVLEEAAIVGEARERLKGVLSIDYVTPDTYAQFPKPCMGGWAKDVITITPSGKVLPCHAVESLPLPFDTVSDKPLAEIWYDGAAFNRFRGDEWMKEPCRSCPRKTVDFGGCRCQAFALTGDAEATDPACSLSPHHGLMAGFAEVSAAAPPTFVYRRIGRS</sequence>
<dbReference type="InterPro" id="IPR000385">
    <property type="entry name" value="MoaA_NifB_PqqE_Fe-S-bd_CS"/>
</dbReference>
<reference evidence="10 11" key="1">
    <citation type="submission" date="2020-12" db="EMBL/GenBank/DDBJ databases">
        <title>Revised draft genomes of Rhodomicrobium vannielii ATCC 17100 and Rhodomicrobium udaipurense JA643.</title>
        <authorList>
            <person name="Conners E.M."/>
            <person name="Davenport E.J."/>
            <person name="Bose A."/>
        </authorList>
    </citation>
    <scope>NUCLEOTIDE SEQUENCE [LARGE SCALE GENOMIC DNA]</scope>
    <source>
        <strain evidence="10 11">JA643</strain>
    </source>
</reference>
<dbReference type="InterPro" id="IPR007197">
    <property type="entry name" value="rSAM"/>
</dbReference>
<comment type="similarity">
    <text evidence="8">Belongs to the radical SAM superfamily. PqqE family.</text>
</comment>
<dbReference type="InterPro" id="IPR011843">
    <property type="entry name" value="PQQ_synth_PqqE_bac"/>
</dbReference>
<evidence type="ECO:0000256" key="4">
    <source>
        <dbReference type="ARBA" id="ARBA00022905"/>
    </source>
</evidence>